<name>A0ABT9ZGA8_9BACI</name>
<keyword evidence="3" id="KW-1185">Reference proteome</keyword>
<evidence type="ECO:0000259" key="1">
    <source>
        <dbReference type="Pfam" id="PF13302"/>
    </source>
</evidence>
<sequence>MIEILTNRLMIIPCSLDIAKSLIFHRTELNQRSPIEFPHNWPSPYIKSFLPFYIENLEETIEKEYECGLWLIIYYEDKKIIGDIVLQGRPSIDESVQLSYHTNQDLDETIAYEAIDAFIDWLTYQKKVNKVLMECDEKQHDIIALYTRLGLVCKKKEGKVLIWEISKGD</sequence>
<dbReference type="EMBL" id="JAUSUD010000011">
    <property type="protein sequence ID" value="MDQ0231302.1"/>
    <property type="molecule type" value="Genomic_DNA"/>
</dbReference>
<dbReference type="RefSeq" id="WP_307341993.1">
    <property type="nucleotide sequence ID" value="NZ_JAUSUD010000011.1"/>
</dbReference>
<organism evidence="2 3">
    <name type="scientific">Metabacillus malikii</name>
    <dbReference type="NCBI Taxonomy" id="1504265"/>
    <lineage>
        <taxon>Bacteria</taxon>
        <taxon>Bacillati</taxon>
        <taxon>Bacillota</taxon>
        <taxon>Bacilli</taxon>
        <taxon>Bacillales</taxon>
        <taxon>Bacillaceae</taxon>
        <taxon>Metabacillus</taxon>
    </lineage>
</organism>
<dbReference type="SUPFAM" id="SSF55729">
    <property type="entry name" value="Acyl-CoA N-acyltransferases (Nat)"/>
    <property type="match status" value="1"/>
</dbReference>
<evidence type="ECO:0000313" key="3">
    <source>
        <dbReference type="Proteomes" id="UP001234495"/>
    </source>
</evidence>
<evidence type="ECO:0000313" key="2">
    <source>
        <dbReference type="EMBL" id="MDQ0231302.1"/>
    </source>
</evidence>
<dbReference type="Gene3D" id="3.40.630.30">
    <property type="match status" value="1"/>
</dbReference>
<dbReference type="InterPro" id="IPR016181">
    <property type="entry name" value="Acyl_CoA_acyltransferase"/>
</dbReference>
<dbReference type="Proteomes" id="UP001234495">
    <property type="component" value="Unassembled WGS sequence"/>
</dbReference>
<comment type="caution">
    <text evidence="2">The sequence shown here is derived from an EMBL/GenBank/DDBJ whole genome shotgun (WGS) entry which is preliminary data.</text>
</comment>
<proteinExistence type="predicted"/>
<reference evidence="2 3" key="1">
    <citation type="submission" date="2023-07" db="EMBL/GenBank/DDBJ databases">
        <title>Genomic Encyclopedia of Type Strains, Phase IV (KMG-IV): sequencing the most valuable type-strain genomes for metagenomic binning, comparative biology and taxonomic classification.</title>
        <authorList>
            <person name="Goeker M."/>
        </authorList>
    </citation>
    <scope>NUCLEOTIDE SEQUENCE [LARGE SCALE GENOMIC DNA]</scope>
    <source>
        <strain evidence="2 3">DSM 29005</strain>
    </source>
</reference>
<gene>
    <name evidence="2" type="ORF">J2S19_002585</name>
</gene>
<accession>A0ABT9ZGA8</accession>
<protein>
    <submittedName>
        <fullName evidence="2">RimJ/RimL family protein N-acetyltransferase</fullName>
    </submittedName>
</protein>
<dbReference type="InterPro" id="IPR000182">
    <property type="entry name" value="GNAT_dom"/>
</dbReference>
<dbReference type="Pfam" id="PF13302">
    <property type="entry name" value="Acetyltransf_3"/>
    <property type="match status" value="1"/>
</dbReference>
<feature type="domain" description="N-acetyltransferase" evidence="1">
    <location>
        <begin position="53"/>
        <end position="151"/>
    </location>
</feature>